<dbReference type="Proteomes" id="UP000887013">
    <property type="component" value="Unassembled WGS sequence"/>
</dbReference>
<dbReference type="OrthoDB" id="5560627at2759"/>
<organism evidence="2 3">
    <name type="scientific">Nephila pilipes</name>
    <name type="common">Giant wood spider</name>
    <name type="synonym">Nephila maculata</name>
    <dbReference type="NCBI Taxonomy" id="299642"/>
    <lineage>
        <taxon>Eukaryota</taxon>
        <taxon>Metazoa</taxon>
        <taxon>Ecdysozoa</taxon>
        <taxon>Arthropoda</taxon>
        <taxon>Chelicerata</taxon>
        <taxon>Arachnida</taxon>
        <taxon>Araneae</taxon>
        <taxon>Araneomorphae</taxon>
        <taxon>Entelegynae</taxon>
        <taxon>Araneoidea</taxon>
        <taxon>Nephilidae</taxon>
        <taxon>Nephila</taxon>
    </lineage>
</organism>
<gene>
    <name evidence="2" type="primary">NCL1_22216</name>
    <name evidence="2" type="ORF">NPIL_79891</name>
</gene>
<evidence type="ECO:0000259" key="1">
    <source>
        <dbReference type="SMART" id="SM00597"/>
    </source>
</evidence>
<keyword evidence="3" id="KW-1185">Reference proteome</keyword>
<reference evidence="2" key="1">
    <citation type="submission" date="2020-08" db="EMBL/GenBank/DDBJ databases">
        <title>Multicomponent nature underlies the extraordinary mechanical properties of spider dragline silk.</title>
        <authorList>
            <person name="Kono N."/>
            <person name="Nakamura H."/>
            <person name="Mori M."/>
            <person name="Yoshida Y."/>
            <person name="Ohtoshi R."/>
            <person name="Malay A.D."/>
            <person name="Moran D.A.P."/>
            <person name="Tomita M."/>
            <person name="Numata K."/>
            <person name="Arakawa K."/>
        </authorList>
    </citation>
    <scope>NUCLEOTIDE SEQUENCE</scope>
</reference>
<comment type="caution">
    <text evidence="2">The sequence shown here is derived from an EMBL/GenBank/DDBJ whole genome shotgun (WGS) entry which is preliminary data.</text>
</comment>
<protein>
    <submittedName>
        <fullName evidence="2">Zinc finger protein</fullName>
    </submittedName>
</protein>
<proteinExistence type="predicted"/>
<dbReference type="SMART" id="SM00597">
    <property type="entry name" value="ZnF_TTF"/>
    <property type="match status" value="1"/>
</dbReference>
<name>A0A8X6Q1Z0_NEPPI</name>
<dbReference type="EMBL" id="BMAW01075276">
    <property type="protein sequence ID" value="GFT95914.1"/>
    <property type="molecule type" value="Genomic_DNA"/>
</dbReference>
<dbReference type="Pfam" id="PF25431">
    <property type="entry name" value="zf-C17orf113"/>
    <property type="match status" value="1"/>
</dbReference>
<dbReference type="InterPro" id="IPR006580">
    <property type="entry name" value="Znf_TTF"/>
</dbReference>
<dbReference type="InterPro" id="IPR057456">
    <property type="entry name" value="Znf_C17orf113"/>
</dbReference>
<dbReference type="PANTHER" id="PTHR46880">
    <property type="entry name" value="RAS-ASSOCIATING DOMAIN-CONTAINING PROTEIN"/>
    <property type="match status" value="1"/>
</dbReference>
<evidence type="ECO:0000313" key="2">
    <source>
        <dbReference type="EMBL" id="GFT95914.1"/>
    </source>
</evidence>
<dbReference type="PANTHER" id="PTHR46880:SF5">
    <property type="entry name" value="DUF4371 DOMAIN-CONTAINING PROTEIN"/>
    <property type="match status" value="1"/>
</dbReference>
<accession>A0A8X6Q1Z0</accession>
<feature type="domain" description="TTF-type" evidence="1">
    <location>
        <begin position="80"/>
        <end position="165"/>
    </location>
</feature>
<dbReference type="AlphaFoldDB" id="A0A8X6Q1Z0"/>
<evidence type="ECO:0000313" key="3">
    <source>
        <dbReference type="Proteomes" id="UP000887013"/>
    </source>
</evidence>
<sequence length="752" mass="87456">MSENGTYKRPIIINLFSNRTTSVPESEFQVTKPLSNQIQFDEPNFDNTDCISDDLTKFSNSPIWKLTFNSEASDKESSGIKRKFLKNWETIYPFIEYDREKNIMFCKVCKQFSNSKQKSIRFVSGTSNFRASSIQYHEKSVLHAKCQKQAIAMLNGNSNSWEILDSDRRKLMQVLKLVYFMIQTRSPYTYFPHLCETQKKEGIDVGPAYTSHQKVVPLFAKYISMDLEQQLSKELSGLSMFSLVIDNCFSRSTENHKLVYIKYLDNNRLKTIFLGVIDSIEDKFTSIFENLCKLFEKFLLTDWMEKIVCIAAYTLPNSLSWYDELVEQVKRESKNFICSTNFLLHKIKHCNQFFKDHPFSAQFCTLVHEIYWYYENLPDDFKHLPHISNELDNIIQEYGKLPKNTYLCFSFNALKAINQDWVPLVQLLKDHNDSILHSKTRKTGAKILLLITRSQFLWKLALILDLLTCLSDFSNQAQDSNGLLFTFHHELQNTCCDIQKVAEGKGATVQTFIQEICNIPPSFRNIAIHIDINLNKVVNSSQSLANLLVNFLNKPSFDKTFFDNCHIFDTRKWPQLEEDLTYFGNSEYSKLHLLFGKSEEDFQVALSEWQSLKKYINHSFSSELLAKPKIVFSKVVEGFSSELSLVSNAVKKLLFLDFSCEEEEKGYREMNLIKSSDRSMLSVASLQHSMMITMHGPPFAQFNPFPAIELWLKDCSRRYHKRSKQKNNKNIIMTNCDSFLESFNKSSNMNPL</sequence>